<feature type="non-terminal residue" evidence="2">
    <location>
        <position position="54"/>
    </location>
</feature>
<evidence type="ECO:0000256" key="1">
    <source>
        <dbReference type="SAM" id="MobiDB-lite"/>
    </source>
</evidence>
<protein>
    <submittedName>
        <fullName evidence="2">Uncharacterized protein</fullName>
    </submittedName>
</protein>
<comment type="caution">
    <text evidence="2">The sequence shown here is derived from an EMBL/GenBank/DDBJ whole genome shotgun (WGS) entry which is preliminary data.</text>
</comment>
<feature type="region of interest" description="Disordered" evidence="1">
    <location>
        <begin position="1"/>
        <end position="32"/>
    </location>
</feature>
<dbReference type="EMBL" id="CAJOBP010106683">
    <property type="protein sequence ID" value="CAF4991280.1"/>
    <property type="molecule type" value="Genomic_DNA"/>
</dbReference>
<gene>
    <name evidence="2" type="ORF">UJA718_LOCUS49834</name>
</gene>
<dbReference type="AlphaFoldDB" id="A0A821ZVN8"/>
<feature type="compositionally biased region" description="Low complexity" evidence="1">
    <location>
        <begin position="1"/>
        <end position="14"/>
    </location>
</feature>
<proteinExistence type="predicted"/>
<organism evidence="2 3">
    <name type="scientific">Rotaria socialis</name>
    <dbReference type="NCBI Taxonomy" id="392032"/>
    <lineage>
        <taxon>Eukaryota</taxon>
        <taxon>Metazoa</taxon>
        <taxon>Spiralia</taxon>
        <taxon>Gnathifera</taxon>
        <taxon>Rotifera</taxon>
        <taxon>Eurotatoria</taxon>
        <taxon>Bdelloidea</taxon>
        <taxon>Philodinida</taxon>
        <taxon>Philodinidae</taxon>
        <taxon>Rotaria</taxon>
    </lineage>
</organism>
<keyword evidence="3" id="KW-1185">Reference proteome</keyword>
<sequence length="54" mass="6016">SSTTTTTTTSCNNNNKRKSSNPITNPNRFDGTTEEELSKRLLSDILQPNLDIVF</sequence>
<evidence type="ECO:0000313" key="3">
    <source>
        <dbReference type="Proteomes" id="UP000663873"/>
    </source>
</evidence>
<feature type="non-terminal residue" evidence="2">
    <location>
        <position position="1"/>
    </location>
</feature>
<dbReference type="Proteomes" id="UP000663873">
    <property type="component" value="Unassembled WGS sequence"/>
</dbReference>
<accession>A0A821ZVN8</accession>
<reference evidence="2" key="1">
    <citation type="submission" date="2021-02" db="EMBL/GenBank/DDBJ databases">
        <authorList>
            <person name="Nowell W R."/>
        </authorList>
    </citation>
    <scope>NUCLEOTIDE SEQUENCE</scope>
</reference>
<name>A0A821ZVN8_9BILA</name>
<evidence type="ECO:0000313" key="2">
    <source>
        <dbReference type="EMBL" id="CAF4991280.1"/>
    </source>
</evidence>